<proteinExistence type="predicted"/>
<dbReference type="EMBL" id="CM023478">
    <property type="protein sequence ID" value="KAH7934184.1"/>
    <property type="molecule type" value="Genomic_DNA"/>
</dbReference>
<gene>
    <name evidence="1" type="ORF">HPB49_022512</name>
</gene>
<keyword evidence="2" id="KW-1185">Reference proteome</keyword>
<name>A0ACB8C5N6_DERSI</name>
<reference evidence="1" key="1">
    <citation type="submission" date="2020-05" db="EMBL/GenBank/DDBJ databases">
        <title>Large-scale comparative analyses of tick genomes elucidate their genetic diversity and vector capacities.</title>
        <authorList>
            <person name="Jia N."/>
            <person name="Wang J."/>
            <person name="Shi W."/>
            <person name="Du L."/>
            <person name="Sun Y."/>
            <person name="Zhan W."/>
            <person name="Jiang J."/>
            <person name="Wang Q."/>
            <person name="Zhang B."/>
            <person name="Ji P."/>
            <person name="Sakyi L.B."/>
            <person name="Cui X."/>
            <person name="Yuan T."/>
            <person name="Jiang B."/>
            <person name="Yang W."/>
            <person name="Lam T.T.-Y."/>
            <person name="Chang Q."/>
            <person name="Ding S."/>
            <person name="Wang X."/>
            <person name="Zhu J."/>
            <person name="Ruan X."/>
            <person name="Zhao L."/>
            <person name="Wei J."/>
            <person name="Que T."/>
            <person name="Du C."/>
            <person name="Cheng J."/>
            <person name="Dai P."/>
            <person name="Han X."/>
            <person name="Huang E."/>
            <person name="Gao Y."/>
            <person name="Liu J."/>
            <person name="Shao H."/>
            <person name="Ye R."/>
            <person name="Li L."/>
            <person name="Wei W."/>
            <person name="Wang X."/>
            <person name="Wang C."/>
            <person name="Yang T."/>
            <person name="Huo Q."/>
            <person name="Li W."/>
            <person name="Guo W."/>
            <person name="Chen H."/>
            <person name="Zhou L."/>
            <person name="Ni X."/>
            <person name="Tian J."/>
            <person name="Zhou Y."/>
            <person name="Sheng Y."/>
            <person name="Liu T."/>
            <person name="Pan Y."/>
            <person name="Xia L."/>
            <person name="Li J."/>
            <person name="Zhao F."/>
            <person name="Cao W."/>
        </authorList>
    </citation>
    <scope>NUCLEOTIDE SEQUENCE</scope>
    <source>
        <strain evidence="1">Dsil-2018</strain>
    </source>
</reference>
<dbReference type="Proteomes" id="UP000821865">
    <property type="component" value="Chromosome 9"/>
</dbReference>
<evidence type="ECO:0000313" key="1">
    <source>
        <dbReference type="EMBL" id="KAH7934184.1"/>
    </source>
</evidence>
<sequence length="212" mass="24115">MWKSCSIALPRKEKKCSTAEENSVINLTKQDLPQQVLQVLRKGPKYAVQPKVTHTEYLGIVRSVADRAPEQENGTCTQEAAKAGEKKDFRDQRMIGTRKVVTFFKNENLKLLLSNKTSAFRVLNAKDYKTLGMQAILKNSKKSNVESKKIGQLKKRTEKECYDMGLAKLAKNLKECNTLTLRPFFSVKTHKEGHPFRTIVEDKGSWQRALAI</sequence>
<protein>
    <submittedName>
        <fullName evidence="1">Uncharacterized protein</fullName>
    </submittedName>
</protein>
<comment type="caution">
    <text evidence="1">The sequence shown here is derived from an EMBL/GenBank/DDBJ whole genome shotgun (WGS) entry which is preliminary data.</text>
</comment>
<organism evidence="1 2">
    <name type="scientific">Dermacentor silvarum</name>
    <name type="common">Tick</name>
    <dbReference type="NCBI Taxonomy" id="543639"/>
    <lineage>
        <taxon>Eukaryota</taxon>
        <taxon>Metazoa</taxon>
        <taxon>Ecdysozoa</taxon>
        <taxon>Arthropoda</taxon>
        <taxon>Chelicerata</taxon>
        <taxon>Arachnida</taxon>
        <taxon>Acari</taxon>
        <taxon>Parasitiformes</taxon>
        <taxon>Ixodida</taxon>
        <taxon>Ixodoidea</taxon>
        <taxon>Ixodidae</taxon>
        <taxon>Rhipicephalinae</taxon>
        <taxon>Dermacentor</taxon>
    </lineage>
</organism>
<evidence type="ECO:0000313" key="2">
    <source>
        <dbReference type="Proteomes" id="UP000821865"/>
    </source>
</evidence>
<accession>A0ACB8C5N6</accession>